<gene>
    <name evidence="2" type="ORF">GYMLUDRAFT_247276</name>
</gene>
<dbReference type="Gene3D" id="3.10.580.10">
    <property type="entry name" value="CBS-domain"/>
    <property type="match status" value="1"/>
</dbReference>
<keyword evidence="3" id="KW-1185">Reference proteome</keyword>
<accession>A0A0D0CFZ0</accession>
<dbReference type="GO" id="GO:0005737">
    <property type="term" value="C:cytoplasm"/>
    <property type="evidence" value="ECO:0007669"/>
    <property type="project" value="TreeGrafter"/>
</dbReference>
<dbReference type="AlphaFoldDB" id="A0A0D0CFZ0"/>
<protein>
    <submittedName>
        <fullName evidence="2">Uncharacterized protein</fullName>
    </submittedName>
</protein>
<dbReference type="GO" id="GO:0030026">
    <property type="term" value="P:intracellular manganese ion homeostasis"/>
    <property type="evidence" value="ECO:0007669"/>
    <property type="project" value="TreeGrafter"/>
</dbReference>
<feature type="region of interest" description="Disordered" evidence="1">
    <location>
        <begin position="54"/>
        <end position="76"/>
    </location>
</feature>
<evidence type="ECO:0000256" key="1">
    <source>
        <dbReference type="SAM" id="MobiDB-lite"/>
    </source>
</evidence>
<evidence type="ECO:0000313" key="3">
    <source>
        <dbReference type="Proteomes" id="UP000053593"/>
    </source>
</evidence>
<dbReference type="InterPro" id="IPR045095">
    <property type="entry name" value="ACDP"/>
</dbReference>
<dbReference type="Proteomes" id="UP000053593">
    <property type="component" value="Unassembled WGS sequence"/>
</dbReference>
<dbReference type="PANTHER" id="PTHR12064">
    <property type="entry name" value="METAL TRANSPORTER CNNM"/>
    <property type="match status" value="1"/>
</dbReference>
<sequence>MLETRAEDSSCTSDWRISGSTLDALRNASGTEQVRAKLGWQDRLRLDQDIEDKSEGRKMRKARDEPDVSDVESHYSVDSDDDDAIFRDRKLFQPAKEAIPFYEIWIISLSQMCRFDEAFDMDTGKKSLHGIFSWPVAELLDWILGENHGIIYRRVELRELIAMHSSASAHGGDLKTDPVAIIVATPDLQEKIVSQARFSCFQLTRGSNFNLLKKIVESGHSRVLVYEEVDVPISLNVASGVVKKRSADPERTKDYQSSADAIPIRNLQLSRVPFIPQNGSLLGLLDKFQESRSRIFVPPTKFSWSPILISVIGYEAYSLSLILTKANTSYPALLAV</sequence>
<dbReference type="HOGENOM" id="CLU_826547_0_0_1"/>
<dbReference type="EMBL" id="KN834793">
    <property type="protein sequence ID" value="KIK57002.1"/>
    <property type="molecule type" value="Genomic_DNA"/>
</dbReference>
<evidence type="ECO:0000313" key="2">
    <source>
        <dbReference type="EMBL" id="KIK57002.1"/>
    </source>
</evidence>
<dbReference type="GO" id="GO:0010960">
    <property type="term" value="P:magnesium ion homeostasis"/>
    <property type="evidence" value="ECO:0007669"/>
    <property type="project" value="InterPro"/>
</dbReference>
<name>A0A0D0CFZ0_9AGAR</name>
<proteinExistence type="predicted"/>
<dbReference type="OrthoDB" id="5353557at2759"/>
<reference evidence="2 3" key="1">
    <citation type="submission" date="2014-04" db="EMBL/GenBank/DDBJ databases">
        <title>Evolutionary Origins and Diversification of the Mycorrhizal Mutualists.</title>
        <authorList>
            <consortium name="DOE Joint Genome Institute"/>
            <consortium name="Mycorrhizal Genomics Consortium"/>
            <person name="Kohler A."/>
            <person name="Kuo A."/>
            <person name="Nagy L.G."/>
            <person name="Floudas D."/>
            <person name="Copeland A."/>
            <person name="Barry K.W."/>
            <person name="Cichocki N."/>
            <person name="Veneault-Fourrey C."/>
            <person name="LaButti K."/>
            <person name="Lindquist E.A."/>
            <person name="Lipzen A."/>
            <person name="Lundell T."/>
            <person name="Morin E."/>
            <person name="Murat C."/>
            <person name="Riley R."/>
            <person name="Ohm R."/>
            <person name="Sun H."/>
            <person name="Tunlid A."/>
            <person name="Henrissat B."/>
            <person name="Grigoriev I.V."/>
            <person name="Hibbett D.S."/>
            <person name="Martin F."/>
        </authorList>
    </citation>
    <scope>NUCLEOTIDE SEQUENCE [LARGE SCALE GENOMIC DNA]</scope>
    <source>
        <strain evidence="2 3">FD-317 M1</strain>
    </source>
</reference>
<organism evidence="2 3">
    <name type="scientific">Collybiopsis luxurians FD-317 M1</name>
    <dbReference type="NCBI Taxonomy" id="944289"/>
    <lineage>
        <taxon>Eukaryota</taxon>
        <taxon>Fungi</taxon>
        <taxon>Dikarya</taxon>
        <taxon>Basidiomycota</taxon>
        <taxon>Agaricomycotina</taxon>
        <taxon>Agaricomycetes</taxon>
        <taxon>Agaricomycetidae</taxon>
        <taxon>Agaricales</taxon>
        <taxon>Marasmiineae</taxon>
        <taxon>Omphalotaceae</taxon>
        <taxon>Collybiopsis</taxon>
        <taxon>Collybiopsis luxurians</taxon>
    </lineage>
</organism>
<dbReference type="PANTHER" id="PTHR12064:SF90">
    <property type="entry name" value="CNNM TRANSMEMBRANE DOMAIN-CONTAINING PROTEIN"/>
    <property type="match status" value="1"/>
</dbReference>
<dbReference type="InterPro" id="IPR046342">
    <property type="entry name" value="CBS_dom_sf"/>
</dbReference>